<dbReference type="Proteomes" id="UP000006729">
    <property type="component" value="Chromosome 10"/>
</dbReference>
<feature type="transmembrane region" description="Helical" evidence="1">
    <location>
        <begin position="73"/>
        <end position="93"/>
    </location>
</feature>
<reference evidence="2 3" key="1">
    <citation type="journal article" date="2006" name="Science">
        <title>The genome of black cottonwood, Populus trichocarpa (Torr. &amp; Gray).</title>
        <authorList>
            <person name="Tuskan G.A."/>
            <person name="Difazio S."/>
            <person name="Jansson S."/>
            <person name="Bohlmann J."/>
            <person name="Grigoriev I."/>
            <person name="Hellsten U."/>
            <person name="Putnam N."/>
            <person name="Ralph S."/>
            <person name="Rombauts S."/>
            <person name="Salamov A."/>
            <person name="Schein J."/>
            <person name="Sterck L."/>
            <person name="Aerts A."/>
            <person name="Bhalerao R.R."/>
            <person name="Bhalerao R.P."/>
            <person name="Blaudez D."/>
            <person name="Boerjan W."/>
            <person name="Brun A."/>
            <person name="Brunner A."/>
            <person name="Busov V."/>
            <person name="Campbell M."/>
            <person name="Carlson J."/>
            <person name="Chalot M."/>
            <person name="Chapman J."/>
            <person name="Chen G.L."/>
            <person name="Cooper D."/>
            <person name="Coutinho P.M."/>
            <person name="Couturier J."/>
            <person name="Covert S."/>
            <person name="Cronk Q."/>
            <person name="Cunningham R."/>
            <person name="Davis J."/>
            <person name="Degroeve S."/>
            <person name="Dejardin A."/>
            <person name="Depamphilis C."/>
            <person name="Detter J."/>
            <person name="Dirks B."/>
            <person name="Dubchak I."/>
            <person name="Duplessis S."/>
            <person name="Ehlting J."/>
            <person name="Ellis B."/>
            <person name="Gendler K."/>
            <person name="Goodstein D."/>
            <person name="Gribskov M."/>
            <person name="Grimwood J."/>
            <person name="Groover A."/>
            <person name="Gunter L."/>
            <person name="Hamberger B."/>
            <person name="Heinze B."/>
            <person name="Helariutta Y."/>
            <person name="Henrissat B."/>
            <person name="Holligan D."/>
            <person name="Holt R."/>
            <person name="Huang W."/>
            <person name="Islam-Faridi N."/>
            <person name="Jones S."/>
            <person name="Jones-Rhoades M."/>
            <person name="Jorgensen R."/>
            <person name="Joshi C."/>
            <person name="Kangasjarvi J."/>
            <person name="Karlsson J."/>
            <person name="Kelleher C."/>
            <person name="Kirkpatrick R."/>
            <person name="Kirst M."/>
            <person name="Kohler A."/>
            <person name="Kalluri U."/>
            <person name="Larimer F."/>
            <person name="Leebens-Mack J."/>
            <person name="Leple J.C."/>
            <person name="Locascio P."/>
            <person name="Lou Y."/>
            <person name="Lucas S."/>
            <person name="Martin F."/>
            <person name="Montanini B."/>
            <person name="Napoli C."/>
            <person name="Nelson D.R."/>
            <person name="Nelson C."/>
            <person name="Nieminen K."/>
            <person name="Nilsson O."/>
            <person name="Pereda V."/>
            <person name="Peter G."/>
            <person name="Philippe R."/>
            <person name="Pilate G."/>
            <person name="Poliakov A."/>
            <person name="Razumovskaya J."/>
            <person name="Richardson P."/>
            <person name="Rinaldi C."/>
            <person name="Ritland K."/>
            <person name="Rouze P."/>
            <person name="Ryaboy D."/>
            <person name="Schmutz J."/>
            <person name="Schrader J."/>
            <person name="Segerman B."/>
            <person name="Shin H."/>
            <person name="Siddiqui A."/>
            <person name="Sterky F."/>
            <person name="Terry A."/>
            <person name="Tsai C.J."/>
            <person name="Uberbacher E."/>
            <person name="Unneberg P."/>
            <person name="Vahala J."/>
            <person name="Wall K."/>
            <person name="Wessler S."/>
            <person name="Yang G."/>
            <person name="Yin T."/>
            <person name="Douglas C."/>
            <person name="Marra M."/>
            <person name="Sandberg G."/>
            <person name="Van de Peer Y."/>
            <person name="Rokhsar D."/>
        </authorList>
    </citation>
    <scope>NUCLEOTIDE SEQUENCE [LARGE SCALE GENOMIC DNA]</scope>
    <source>
        <strain evidence="3">cv. Nisqually</strain>
    </source>
</reference>
<protein>
    <submittedName>
        <fullName evidence="2">Uncharacterized protein</fullName>
    </submittedName>
</protein>
<keyword evidence="1" id="KW-0812">Transmembrane</keyword>
<keyword evidence="3" id="KW-1185">Reference proteome</keyword>
<evidence type="ECO:0000313" key="3">
    <source>
        <dbReference type="Proteomes" id="UP000006729"/>
    </source>
</evidence>
<evidence type="ECO:0000256" key="1">
    <source>
        <dbReference type="SAM" id="Phobius"/>
    </source>
</evidence>
<sequence>MWTCRIEYHVLLLLSPFKIRVFFLLSLLVLFSAKQETMFRNFHEVMERNGTRPRFHELRHQTKKPCRRVHSKFVIIWNLLLMSLTVLCAVKLMNIPVNI</sequence>
<dbReference type="AlphaFoldDB" id="A0A3N7HCG8"/>
<dbReference type="InParanoid" id="A0A3N7HCG8"/>
<gene>
    <name evidence="2" type="ORF">POPTR_010G252450</name>
</gene>
<feature type="transmembrane region" description="Helical" evidence="1">
    <location>
        <begin position="6"/>
        <end position="31"/>
    </location>
</feature>
<evidence type="ECO:0000313" key="2">
    <source>
        <dbReference type="EMBL" id="RQO97224.1"/>
    </source>
</evidence>
<accession>A0A3N7HCG8</accession>
<keyword evidence="1" id="KW-1133">Transmembrane helix</keyword>
<dbReference type="EMBL" id="CM009299">
    <property type="protein sequence ID" value="RQO97224.1"/>
    <property type="molecule type" value="Genomic_DNA"/>
</dbReference>
<keyword evidence="1" id="KW-0472">Membrane</keyword>
<proteinExistence type="predicted"/>
<organism evidence="2 3">
    <name type="scientific">Populus trichocarpa</name>
    <name type="common">Western balsam poplar</name>
    <name type="synonym">Populus balsamifera subsp. trichocarpa</name>
    <dbReference type="NCBI Taxonomy" id="3694"/>
    <lineage>
        <taxon>Eukaryota</taxon>
        <taxon>Viridiplantae</taxon>
        <taxon>Streptophyta</taxon>
        <taxon>Embryophyta</taxon>
        <taxon>Tracheophyta</taxon>
        <taxon>Spermatophyta</taxon>
        <taxon>Magnoliopsida</taxon>
        <taxon>eudicotyledons</taxon>
        <taxon>Gunneridae</taxon>
        <taxon>Pentapetalae</taxon>
        <taxon>rosids</taxon>
        <taxon>fabids</taxon>
        <taxon>Malpighiales</taxon>
        <taxon>Salicaceae</taxon>
        <taxon>Saliceae</taxon>
        <taxon>Populus</taxon>
    </lineage>
</organism>
<name>A0A3N7HCG8_POPTR</name>